<proteinExistence type="predicted"/>
<dbReference type="AlphaFoldDB" id="A0A6A5U8M9"/>
<dbReference type="EMBL" id="ML976981">
    <property type="protein sequence ID" value="KAF1961068.1"/>
    <property type="molecule type" value="Genomic_DNA"/>
</dbReference>
<accession>A0A6A5U8M9</accession>
<protein>
    <submittedName>
        <fullName evidence="2">Uncharacterized protein</fullName>
    </submittedName>
</protein>
<evidence type="ECO:0000313" key="2">
    <source>
        <dbReference type="EMBL" id="KAF1961068.1"/>
    </source>
</evidence>
<feature type="region of interest" description="Disordered" evidence="1">
    <location>
        <begin position="14"/>
        <end position="37"/>
    </location>
</feature>
<name>A0A6A5U8M9_9PLEO</name>
<evidence type="ECO:0000256" key="1">
    <source>
        <dbReference type="SAM" id="MobiDB-lite"/>
    </source>
</evidence>
<reference evidence="2" key="1">
    <citation type="journal article" date="2020" name="Stud. Mycol.">
        <title>101 Dothideomycetes genomes: a test case for predicting lifestyles and emergence of pathogens.</title>
        <authorList>
            <person name="Haridas S."/>
            <person name="Albert R."/>
            <person name="Binder M."/>
            <person name="Bloem J."/>
            <person name="Labutti K."/>
            <person name="Salamov A."/>
            <person name="Andreopoulos B."/>
            <person name="Baker S."/>
            <person name="Barry K."/>
            <person name="Bills G."/>
            <person name="Bluhm B."/>
            <person name="Cannon C."/>
            <person name="Castanera R."/>
            <person name="Culley D."/>
            <person name="Daum C."/>
            <person name="Ezra D."/>
            <person name="Gonzalez J."/>
            <person name="Henrissat B."/>
            <person name="Kuo A."/>
            <person name="Liang C."/>
            <person name="Lipzen A."/>
            <person name="Lutzoni F."/>
            <person name="Magnuson J."/>
            <person name="Mondo S."/>
            <person name="Nolan M."/>
            <person name="Ohm R."/>
            <person name="Pangilinan J."/>
            <person name="Park H.-J."/>
            <person name="Ramirez L."/>
            <person name="Alfaro M."/>
            <person name="Sun H."/>
            <person name="Tritt A."/>
            <person name="Yoshinaga Y."/>
            <person name="Zwiers L.-H."/>
            <person name="Turgeon B."/>
            <person name="Goodwin S."/>
            <person name="Spatafora J."/>
            <person name="Crous P."/>
            <person name="Grigoriev I."/>
        </authorList>
    </citation>
    <scope>NUCLEOTIDE SEQUENCE</scope>
    <source>
        <strain evidence="2">CBS 675.92</strain>
    </source>
</reference>
<gene>
    <name evidence="2" type="ORF">CC80DRAFT_229564</name>
</gene>
<evidence type="ECO:0000313" key="3">
    <source>
        <dbReference type="Proteomes" id="UP000800035"/>
    </source>
</evidence>
<dbReference type="Proteomes" id="UP000800035">
    <property type="component" value="Unassembled WGS sequence"/>
</dbReference>
<sequence length="104" mass="11336">MKDVPLQYRLAGVASHSGSGLPCGNRGGNPNEGAADGHYIASVQGQNRASYPCISDSELHSPPFTDNQFVANPQRTNFGSKNRFEIVSLTYIKNEEKRASPKRK</sequence>
<organism evidence="2 3">
    <name type="scientific">Byssothecium circinans</name>
    <dbReference type="NCBI Taxonomy" id="147558"/>
    <lineage>
        <taxon>Eukaryota</taxon>
        <taxon>Fungi</taxon>
        <taxon>Dikarya</taxon>
        <taxon>Ascomycota</taxon>
        <taxon>Pezizomycotina</taxon>
        <taxon>Dothideomycetes</taxon>
        <taxon>Pleosporomycetidae</taxon>
        <taxon>Pleosporales</taxon>
        <taxon>Massarineae</taxon>
        <taxon>Massarinaceae</taxon>
        <taxon>Byssothecium</taxon>
    </lineage>
</organism>
<keyword evidence="3" id="KW-1185">Reference proteome</keyword>